<name>A0A5M9JM70_MONFR</name>
<reference evidence="1 2" key="1">
    <citation type="submission" date="2019-06" db="EMBL/GenBank/DDBJ databases">
        <title>Genome Sequence of the Brown Rot Fungal Pathogen Monilinia fructicola.</title>
        <authorList>
            <person name="De Miccolis Angelini R.M."/>
            <person name="Landi L."/>
            <person name="Abate D."/>
            <person name="Pollastro S."/>
            <person name="Romanazzi G."/>
            <person name="Faretra F."/>
        </authorList>
    </citation>
    <scope>NUCLEOTIDE SEQUENCE [LARGE SCALE GENOMIC DNA]</scope>
    <source>
        <strain evidence="1 2">Mfrc123</strain>
    </source>
</reference>
<protein>
    <submittedName>
        <fullName evidence="1">Uncharacterized protein</fullName>
    </submittedName>
</protein>
<proteinExistence type="predicted"/>
<dbReference type="Proteomes" id="UP000322873">
    <property type="component" value="Unassembled WGS sequence"/>
</dbReference>
<evidence type="ECO:0000313" key="2">
    <source>
        <dbReference type="Proteomes" id="UP000322873"/>
    </source>
</evidence>
<dbReference type="EMBL" id="VICG01000009">
    <property type="protein sequence ID" value="KAA8568902.1"/>
    <property type="molecule type" value="Genomic_DNA"/>
</dbReference>
<dbReference type="AlphaFoldDB" id="A0A5M9JM70"/>
<sequence>MLSSFFIHSFISSSIHPHQNISIPSISFFISHLSFLFFSSHLMSSHLGYFFRAQVNQPWVITEYRYPSHIKISPSSKQ</sequence>
<gene>
    <name evidence="1" type="ORF">EYC84_007880</name>
</gene>
<accession>A0A5M9JM70</accession>
<organism evidence="1 2">
    <name type="scientific">Monilinia fructicola</name>
    <name type="common">Brown rot fungus</name>
    <name type="synonym">Ciboria fructicola</name>
    <dbReference type="NCBI Taxonomy" id="38448"/>
    <lineage>
        <taxon>Eukaryota</taxon>
        <taxon>Fungi</taxon>
        <taxon>Dikarya</taxon>
        <taxon>Ascomycota</taxon>
        <taxon>Pezizomycotina</taxon>
        <taxon>Leotiomycetes</taxon>
        <taxon>Helotiales</taxon>
        <taxon>Sclerotiniaceae</taxon>
        <taxon>Monilinia</taxon>
    </lineage>
</organism>
<evidence type="ECO:0000313" key="1">
    <source>
        <dbReference type="EMBL" id="KAA8568902.1"/>
    </source>
</evidence>
<keyword evidence="2" id="KW-1185">Reference proteome</keyword>
<comment type="caution">
    <text evidence="1">The sequence shown here is derived from an EMBL/GenBank/DDBJ whole genome shotgun (WGS) entry which is preliminary data.</text>
</comment>